<comment type="caution">
    <text evidence="3">The sequence shown here is derived from an EMBL/GenBank/DDBJ whole genome shotgun (WGS) entry which is preliminary data.</text>
</comment>
<evidence type="ECO:0000256" key="2">
    <source>
        <dbReference type="ARBA" id="ARBA00022704"/>
    </source>
</evidence>
<dbReference type="GO" id="GO:0004869">
    <property type="term" value="F:cysteine-type endopeptidase inhibitor activity"/>
    <property type="evidence" value="ECO:0007669"/>
    <property type="project" value="UniProtKB-KW"/>
</dbReference>
<accession>A0A418MBV2</accession>
<name>A0A418MBV2_9BACT</name>
<keyword evidence="1" id="KW-0646">Protease inhibitor</keyword>
<organism evidence="3 4">
    <name type="scientific">Fibrisoma montanum</name>
    <dbReference type="NCBI Taxonomy" id="2305895"/>
    <lineage>
        <taxon>Bacteria</taxon>
        <taxon>Pseudomonadati</taxon>
        <taxon>Bacteroidota</taxon>
        <taxon>Cytophagia</taxon>
        <taxon>Cytophagales</taxon>
        <taxon>Spirosomataceae</taxon>
        <taxon>Fibrisoma</taxon>
    </lineage>
</organism>
<dbReference type="Proteomes" id="UP000283523">
    <property type="component" value="Unassembled WGS sequence"/>
</dbReference>
<dbReference type="PROSITE" id="PS51257">
    <property type="entry name" value="PROKAR_LIPOPROTEIN"/>
    <property type="match status" value="1"/>
</dbReference>
<evidence type="ECO:0000313" key="4">
    <source>
        <dbReference type="Proteomes" id="UP000283523"/>
    </source>
</evidence>
<proteinExistence type="predicted"/>
<sequence length="126" mass="13486">MKQIVYTLLIAGLSACATGKNGNENTGRQQRLRVAVGEIKEIRLASQGDSTIQLIGSSDNTEVVEVSRRQLAPPVDTLTRDNSGPAIFEIKGVTTGTAKVVFSEKRAGEQGSGQPRKTYVVQVVTK</sequence>
<gene>
    <name evidence="3" type="ORF">DYU11_12835</name>
</gene>
<reference evidence="3 4" key="1">
    <citation type="submission" date="2018-08" db="EMBL/GenBank/DDBJ databases">
        <title>Fibrisoma montanum sp. nov., isolated from Danxia mountain soil.</title>
        <authorList>
            <person name="Huang Y."/>
        </authorList>
    </citation>
    <scope>NUCLEOTIDE SEQUENCE [LARGE SCALE GENOMIC DNA]</scope>
    <source>
        <strain evidence="3 4">HYT19</strain>
    </source>
</reference>
<dbReference type="Gene3D" id="2.60.40.2020">
    <property type="match status" value="1"/>
</dbReference>
<dbReference type="AlphaFoldDB" id="A0A418MBV2"/>
<dbReference type="InterPro" id="IPR036331">
    <property type="entry name" value="Chagasin-like_sf"/>
</dbReference>
<protein>
    <submittedName>
        <fullName evidence="3">Uncharacterized protein</fullName>
    </submittedName>
</protein>
<dbReference type="EMBL" id="QXED01000003">
    <property type="protein sequence ID" value="RIV23844.1"/>
    <property type="molecule type" value="Genomic_DNA"/>
</dbReference>
<keyword evidence="4" id="KW-1185">Reference proteome</keyword>
<keyword evidence="2" id="KW-0789">Thiol protease inhibitor</keyword>
<dbReference type="OrthoDB" id="959732at2"/>
<dbReference type="RefSeq" id="WP_119668060.1">
    <property type="nucleotide sequence ID" value="NZ_QXED01000003.1"/>
</dbReference>
<evidence type="ECO:0000313" key="3">
    <source>
        <dbReference type="EMBL" id="RIV23844.1"/>
    </source>
</evidence>
<evidence type="ECO:0000256" key="1">
    <source>
        <dbReference type="ARBA" id="ARBA00022690"/>
    </source>
</evidence>